<evidence type="ECO:0000313" key="2">
    <source>
        <dbReference type="Proteomes" id="UP000019763"/>
    </source>
</evidence>
<proteinExistence type="predicted"/>
<gene>
    <name evidence="1" type="ORF">GNI_103490</name>
</gene>
<comment type="caution">
    <text evidence="1">The sequence shown here is derived from an EMBL/GenBank/DDBJ whole genome shotgun (WGS) entry which is preliminary data.</text>
</comment>
<dbReference type="VEuPathDB" id="CryptoDB:GNI_103490"/>
<dbReference type="GeneID" id="22913668"/>
<sequence length="220" mass="24301">MGGQPMGAMGPLMMSANNNHLMGPVGQAQAPLGGPPAGVQIYNRFPLPEGNDWELPEEPDPSKDLEVFWRSRPPVEKSVKEEVNLELVKQVASQAGRLQELADMIAANFFEIDGGGTFTPLINQVLQCLQMKLRTPAQQAFLTALGTVLKGPRKPLAIDTLQYMVRHRLITTNGYMLLPTPRLIEVALDADTHYLDCLDDVVIQIDSNGHRRVHQLELTD</sequence>
<dbReference type="Proteomes" id="UP000019763">
    <property type="component" value="Unassembled WGS sequence"/>
</dbReference>
<name>A0A023B494_GRENI</name>
<accession>A0A023B494</accession>
<dbReference type="RefSeq" id="XP_011131248.1">
    <property type="nucleotide sequence ID" value="XM_011132946.1"/>
</dbReference>
<keyword evidence="2" id="KW-1185">Reference proteome</keyword>
<dbReference type="EMBL" id="AFNH02000774">
    <property type="protein sequence ID" value="EZG56473.1"/>
    <property type="molecule type" value="Genomic_DNA"/>
</dbReference>
<dbReference type="AlphaFoldDB" id="A0A023B494"/>
<protein>
    <submittedName>
        <fullName evidence="1">Uncharacterized protein</fullName>
    </submittedName>
</protein>
<evidence type="ECO:0000313" key="1">
    <source>
        <dbReference type="EMBL" id="EZG56473.1"/>
    </source>
</evidence>
<organism evidence="1 2">
    <name type="scientific">Gregarina niphandrodes</name>
    <name type="common">Septate eugregarine</name>
    <dbReference type="NCBI Taxonomy" id="110365"/>
    <lineage>
        <taxon>Eukaryota</taxon>
        <taxon>Sar</taxon>
        <taxon>Alveolata</taxon>
        <taxon>Apicomplexa</taxon>
        <taxon>Conoidasida</taxon>
        <taxon>Gregarinasina</taxon>
        <taxon>Eugregarinorida</taxon>
        <taxon>Gregarinidae</taxon>
        <taxon>Gregarina</taxon>
    </lineage>
</organism>
<reference evidence="1" key="1">
    <citation type="submission" date="2013-12" db="EMBL/GenBank/DDBJ databases">
        <authorList>
            <person name="Omoto C.K."/>
            <person name="Sibley D."/>
            <person name="Venepally P."/>
            <person name="Hadjithomas M."/>
            <person name="Karamycheva S."/>
            <person name="Brunk B."/>
            <person name="Roos D."/>
            <person name="Caler E."/>
            <person name="Lorenzi H."/>
        </authorList>
    </citation>
    <scope>NUCLEOTIDE SEQUENCE</scope>
</reference>